<protein>
    <submittedName>
        <fullName evidence="7">DUF92 domain protein</fullName>
    </submittedName>
</protein>
<dbReference type="OMA" id="MSSFACC"/>
<dbReference type="PhylomeDB" id="B8MQ25"/>
<dbReference type="AlphaFoldDB" id="B8MQ25"/>
<comment type="subcellular location">
    <subcellularLocation>
        <location evidence="1">Membrane</location>
        <topology evidence="1">Multi-pass membrane protein</topology>
    </subcellularLocation>
</comment>
<feature type="transmembrane region" description="Helical" evidence="6">
    <location>
        <begin position="214"/>
        <end position="237"/>
    </location>
</feature>
<accession>B8MQ25</accession>
<organism evidence="7 8">
    <name type="scientific">Talaromyces stipitatus (strain ATCC 10500 / CBS 375.48 / QM 6759 / NRRL 1006)</name>
    <name type="common">Penicillium stipitatum</name>
    <dbReference type="NCBI Taxonomy" id="441959"/>
    <lineage>
        <taxon>Eukaryota</taxon>
        <taxon>Fungi</taxon>
        <taxon>Dikarya</taxon>
        <taxon>Ascomycota</taxon>
        <taxon>Pezizomycotina</taxon>
        <taxon>Eurotiomycetes</taxon>
        <taxon>Eurotiomycetidae</taxon>
        <taxon>Eurotiales</taxon>
        <taxon>Trichocomaceae</taxon>
        <taxon>Talaromyces</taxon>
        <taxon>Talaromyces sect. Talaromyces</taxon>
    </lineage>
</organism>
<evidence type="ECO:0000256" key="5">
    <source>
        <dbReference type="ARBA" id="ARBA00023136"/>
    </source>
</evidence>
<keyword evidence="5 6" id="KW-0472">Membrane</keyword>
<reference evidence="8" key="1">
    <citation type="journal article" date="2015" name="Genome Announc.">
        <title>Genome sequence of the AIDS-associated pathogen Penicillium marneffei (ATCC18224) and its near taxonomic relative Talaromyces stipitatus (ATCC10500).</title>
        <authorList>
            <person name="Nierman W.C."/>
            <person name="Fedorova-Abrams N.D."/>
            <person name="Andrianopoulos A."/>
        </authorList>
    </citation>
    <scope>NUCLEOTIDE SEQUENCE [LARGE SCALE GENOMIC DNA]</scope>
    <source>
        <strain evidence="8">ATCC 10500 / CBS 375.48 / QM 6759 / NRRL 1006</strain>
    </source>
</reference>
<dbReference type="OrthoDB" id="30881at2759"/>
<dbReference type="GO" id="GO:0016020">
    <property type="term" value="C:membrane"/>
    <property type="evidence" value="ECO:0007669"/>
    <property type="project" value="UniProtKB-SubCell"/>
</dbReference>
<evidence type="ECO:0000256" key="4">
    <source>
        <dbReference type="ARBA" id="ARBA00022989"/>
    </source>
</evidence>
<evidence type="ECO:0000256" key="3">
    <source>
        <dbReference type="ARBA" id="ARBA00022692"/>
    </source>
</evidence>
<dbReference type="InParanoid" id="B8MQ25"/>
<keyword evidence="4 6" id="KW-1133">Transmembrane helix</keyword>
<feature type="transmembrane region" description="Helical" evidence="6">
    <location>
        <begin position="91"/>
        <end position="110"/>
    </location>
</feature>
<dbReference type="RefSeq" id="XP_002487162.1">
    <property type="nucleotide sequence ID" value="XM_002487117.1"/>
</dbReference>
<dbReference type="HOGENOM" id="CLU_036918_1_0_1"/>
<dbReference type="Pfam" id="PF01940">
    <property type="entry name" value="DUF92"/>
    <property type="match status" value="1"/>
</dbReference>
<dbReference type="PANTHER" id="PTHR13353:SF5">
    <property type="entry name" value="TRANSMEMBRANE PROTEIN 19"/>
    <property type="match status" value="1"/>
</dbReference>
<name>B8MQ25_TALSN</name>
<feature type="transmembrane region" description="Helical" evidence="6">
    <location>
        <begin position="174"/>
        <end position="202"/>
    </location>
</feature>
<proteinExistence type="inferred from homology"/>
<evidence type="ECO:0000256" key="2">
    <source>
        <dbReference type="ARBA" id="ARBA00009012"/>
    </source>
</evidence>
<evidence type="ECO:0000256" key="6">
    <source>
        <dbReference type="SAM" id="Phobius"/>
    </source>
</evidence>
<gene>
    <name evidence="7" type="ORF">TSTA_055530</name>
</gene>
<evidence type="ECO:0000313" key="7">
    <source>
        <dbReference type="EMBL" id="EED13051.1"/>
    </source>
</evidence>
<dbReference type="Proteomes" id="UP000001745">
    <property type="component" value="Unassembled WGS sequence"/>
</dbReference>
<dbReference type="VEuPathDB" id="FungiDB:TSTA_055530"/>
<dbReference type="PANTHER" id="PTHR13353">
    <property type="entry name" value="TRANSMEMBRANE PROTEIN 19"/>
    <property type="match status" value="1"/>
</dbReference>
<keyword evidence="3 6" id="KW-0812">Transmembrane</keyword>
<keyword evidence="8" id="KW-1185">Reference proteome</keyword>
<dbReference type="STRING" id="441959.B8MQ25"/>
<dbReference type="InterPro" id="IPR002794">
    <property type="entry name" value="DUF92_TMEM19"/>
</dbReference>
<dbReference type="eggNOG" id="KOG4491">
    <property type="taxonomic scope" value="Eukaryota"/>
</dbReference>
<comment type="similarity">
    <text evidence="2">Belongs to the TMEM19 family.</text>
</comment>
<sequence length="360" mass="37324">MVNPAIAVPAVSALVYRAWSRKTLTPAGILAASLTAVVHVLHPWIAPFLLLAVFYLAGSRATKVKHDIKAQLTLSASGAAGGEGARTHIQVFANSIVATVLIALHTYLIWNQGRYSTTCFAKGGDIGDVLMVGVIANYAAVAADTLSSELGILSKSSPRLITSPTLRVVPPGTNGGVTLTGLLAGSFGAFLIALTSVLFVPFCAESWSLLDRAQFVVAVTVCGTLGSLLDSLLGGLLQASVVDKRSGKIVEGTGGRKVLIHPGSTKSSVATTGSDARKYNSDIHATESVVNAVSARATRTDNLPAKVASAEEGSRKVESGFDILDNNAVNLLMAAIMSLGAMVFASYYWGVPLNVAEGFV</sequence>
<dbReference type="GeneID" id="8102246"/>
<evidence type="ECO:0000313" key="8">
    <source>
        <dbReference type="Proteomes" id="UP000001745"/>
    </source>
</evidence>
<dbReference type="EMBL" id="EQ962659">
    <property type="protein sequence ID" value="EED13051.1"/>
    <property type="molecule type" value="Genomic_DNA"/>
</dbReference>
<evidence type="ECO:0000256" key="1">
    <source>
        <dbReference type="ARBA" id="ARBA00004141"/>
    </source>
</evidence>
<feature type="transmembrane region" description="Helical" evidence="6">
    <location>
        <begin position="328"/>
        <end position="349"/>
    </location>
</feature>